<dbReference type="GO" id="GO:0003746">
    <property type="term" value="F:translation elongation factor activity"/>
    <property type="evidence" value="ECO:0007669"/>
    <property type="project" value="UniProtKB-UniRule"/>
</dbReference>
<evidence type="ECO:0000256" key="5">
    <source>
        <dbReference type="ARBA" id="ARBA00025453"/>
    </source>
</evidence>
<dbReference type="RefSeq" id="WP_017261990.1">
    <property type="nucleotide sequence ID" value="NZ_AUAW01000001.1"/>
</dbReference>
<keyword evidence="11" id="KW-1185">Reference proteome</keyword>
<dbReference type="InterPro" id="IPR014039">
    <property type="entry name" value="Transl_elong_EFTs/EF1B_dimer"/>
</dbReference>
<sequence length="291" mass="31643">MAVTAAQVKALREKTGVGIMDAKKALVATDGDEAKALDFLREKGIAKAEKKSDRIAAEGLTEVAIHGNKAAIVELNSETDFVASNDTFKDLLQTVSDQIALEEPATVEDALKLKANDNETLSDAIISATQVTGEKISLRRFQVVDKTDDQVFGSYLHMGGSIASLVVLEGGDAETAKDVAMHVAAINPEYVDRTDVPADRLNHEKDVLSKEDDLAGKPDNIKEKMIDGRLNKWLAEISLNDQPFVKDGDQTVDQYVSSKNAKVVSFVRYQVGEGMEKKSDDFVDEVMGQIK</sequence>
<dbReference type="EMBL" id="AZFF01000001">
    <property type="protein sequence ID" value="KRL57108.1"/>
    <property type="molecule type" value="Genomic_DNA"/>
</dbReference>
<accession>A0A0R1RQ15</accession>
<dbReference type="Gene3D" id="3.30.479.20">
    <property type="entry name" value="Elongation factor Ts, dimerisation domain"/>
    <property type="match status" value="2"/>
</dbReference>
<keyword evidence="4 6" id="KW-0648">Protein biosynthesis</keyword>
<evidence type="ECO:0000256" key="6">
    <source>
        <dbReference type="HAMAP-Rule" id="MF_00050"/>
    </source>
</evidence>
<name>A0A0R1RQ15_9LACO</name>
<evidence type="ECO:0000313" key="11">
    <source>
        <dbReference type="Proteomes" id="UP000051999"/>
    </source>
</evidence>
<evidence type="ECO:0000256" key="3">
    <source>
        <dbReference type="ARBA" id="ARBA00022768"/>
    </source>
</evidence>
<dbReference type="PROSITE" id="PS01126">
    <property type="entry name" value="EF_TS_1"/>
    <property type="match status" value="1"/>
</dbReference>
<evidence type="ECO:0000256" key="4">
    <source>
        <dbReference type="ARBA" id="ARBA00022917"/>
    </source>
</evidence>
<feature type="domain" description="Translation elongation factor EFTs/EF1B dimerisation" evidence="9">
    <location>
        <begin position="70"/>
        <end position="273"/>
    </location>
</feature>
<dbReference type="FunFam" id="1.10.8.10:FF:000001">
    <property type="entry name" value="Elongation factor Ts"/>
    <property type="match status" value="1"/>
</dbReference>
<evidence type="ECO:0000259" key="9">
    <source>
        <dbReference type="Pfam" id="PF00889"/>
    </source>
</evidence>
<comment type="function">
    <text evidence="5 6 7">Associates with the EF-Tu.GDP complex and induces the exchange of GDP to GTP. It remains bound to the aminoacyl-tRNA.EF-Tu.GTP complex up to the GTP hydrolysis stage on the ribosome.</text>
</comment>
<dbReference type="SUPFAM" id="SSF46934">
    <property type="entry name" value="UBA-like"/>
    <property type="match status" value="1"/>
</dbReference>
<dbReference type="PANTHER" id="PTHR11741">
    <property type="entry name" value="ELONGATION FACTOR TS"/>
    <property type="match status" value="1"/>
</dbReference>
<reference evidence="10 11" key="1">
    <citation type="journal article" date="2015" name="Genome Announc.">
        <title>Expanding the biotechnology potential of lactobacilli through comparative genomics of 213 strains and associated genera.</title>
        <authorList>
            <person name="Sun Z."/>
            <person name="Harris H.M."/>
            <person name="McCann A."/>
            <person name="Guo C."/>
            <person name="Argimon S."/>
            <person name="Zhang W."/>
            <person name="Yang X."/>
            <person name="Jeffery I.B."/>
            <person name="Cooney J.C."/>
            <person name="Kagawa T.F."/>
            <person name="Liu W."/>
            <person name="Song Y."/>
            <person name="Salvetti E."/>
            <person name="Wrobel A."/>
            <person name="Rasinkangas P."/>
            <person name="Parkhill J."/>
            <person name="Rea M.C."/>
            <person name="O'Sullivan O."/>
            <person name="Ritari J."/>
            <person name="Douillard F.P."/>
            <person name="Paul Ross R."/>
            <person name="Yang R."/>
            <person name="Briner A.E."/>
            <person name="Felis G.E."/>
            <person name="de Vos W.M."/>
            <person name="Barrangou R."/>
            <person name="Klaenhammer T.R."/>
            <person name="Caufield P.W."/>
            <person name="Cui Y."/>
            <person name="Zhang H."/>
            <person name="O'Toole P.W."/>
        </authorList>
    </citation>
    <scope>NUCLEOTIDE SEQUENCE [LARGE SCALE GENOMIC DNA]</scope>
    <source>
        <strain evidence="10 11">DSM 15814</strain>
    </source>
</reference>
<protein>
    <recommendedName>
        <fullName evidence="2 6">Elongation factor Ts</fullName>
        <shortName evidence="6">EF-Ts</shortName>
    </recommendedName>
</protein>
<evidence type="ECO:0000256" key="7">
    <source>
        <dbReference type="RuleBase" id="RU000642"/>
    </source>
</evidence>
<gene>
    <name evidence="6" type="primary">tsf</name>
    <name evidence="10" type="ORF">FD35_GL000115</name>
</gene>
<dbReference type="GO" id="GO:0005737">
    <property type="term" value="C:cytoplasm"/>
    <property type="evidence" value="ECO:0007669"/>
    <property type="project" value="UniProtKB-SubCell"/>
</dbReference>
<dbReference type="Pfam" id="PF00889">
    <property type="entry name" value="EF_TS"/>
    <property type="match status" value="1"/>
</dbReference>
<evidence type="ECO:0000256" key="8">
    <source>
        <dbReference type="RuleBase" id="RU000643"/>
    </source>
</evidence>
<proteinExistence type="inferred from homology"/>
<evidence type="ECO:0000256" key="2">
    <source>
        <dbReference type="ARBA" id="ARBA00016956"/>
    </source>
</evidence>
<dbReference type="SUPFAM" id="SSF54713">
    <property type="entry name" value="Elongation factor Ts (EF-Ts), dimerisation domain"/>
    <property type="match status" value="2"/>
</dbReference>
<comment type="similarity">
    <text evidence="1 6 7">Belongs to the EF-Ts family.</text>
</comment>
<evidence type="ECO:0000313" key="10">
    <source>
        <dbReference type="EMBL" id="KRL57108.1"/>
    </source>
</evidence>
<dbReference type="Proteomes" id="UP000051999">
    <property type="component" value="Unassembled WGS sequence"/>
</dbReference>
<comment type="caution">
    <text evidence="10">The sequence shown here is derived from an EMBL/GenBank/DDBJ whole genome shotgun (WGS) entry which is preliminary data.</text>
</comment>
<dbReference type="InterPro" id="IPR018101">
    <property type="entry name" value="Transl_elong_Ts_CS"/>
</dbReference>
<keyword evidence="6" id="KW-0963">Cytoplasm</keyword>
<keyword evidence="3 6" id="KW-0251">Elongation factor</keyword>
<dbReference type="HAMAP" id="MF_00050">
    <property type="entry name" value="EF_Ts"/>
    <property type="match status" value="1"/>
</dbReference>
<dbReference type="eggNOG" id="COG0264">
    <property type="taxonomic scope" value="Bacteria"/>
</dbReference>
<dbReference type="InterPro" id="IPR009060">
    <property type="entry name" value="UBA-like_sf"/>
</dbReference>
<evidence type="ECO:0000256" key="1">
    <source>
        <dbReference type="ARBA" id="ARBA00005532"/>
    </source>
</evidence>
<dbReference type="PANTHER" id="PTHR11741:SF0">
    <property type="entry name" value="ELONGATION FACTOR TS, MITOCHONDRIAL"/>
    <property type="match status" value="1"/>
</dbReference>
<dbReference type="PROSITE" id="PS01127">
    <property type="entry name" value="EF_TS_2"/>
    <property type="match status" value="1"/>
</dbReference>
<dbReference type="InterPro" id="IPR001816">
    <property type="entry name" value="Transl_elong_EFTs/EF1B"/>
</dbReference>
<dbReference type="Gene3D" id="1.10.8.10">
    <property type="entry name" value="DNA helicase RuvA subunit, C-terminal domain"/>
    <property type="match status" value="1"/>
</dbReference>
<organism evidence="10 11">
    <name type="scientific">Furfurilactobacillus rossiae DSM 15814</name>
    <dbReference type="NCBI Taxonomy" id="1114972"/>
    <lineage>
        <taxon>Bacteria</taxon>
        <taxon>Bacillati</taxon>
        <taxon>Bacillota</taxon>
        <taxon>Bacilli</taxon>
        <taxon>Lactobacillales</taxon>
        <taxon>Lactobacillaceae</taxon>
        <taxon>Furfurilactobacillus</taxon>
    </lineage>
</organism>
<dbReference type="FunFam" id="1.10.286.20:FF:000001">
    <property type="entry name" value="Elongation factor Ts"/>
    <property type="match status" value="1"/>
</dbReference>
<dbReference type="Gene3D" id="1.10.286.20">
    <property type="match status" value="1"/>
</dbReference>
<dbReference type="OrthoDB" id="9808348at2"/>
<dbReference type="PATRIC" id="fig|1114972.6.peg.116"/>
<dbReference type="STRING" id="1114972.FD35_GL000115"/>
<dbReference type="AlphaFoldDB" id="A0A0R1RQ15"/>
<comment type="subcellular location">
    <subcellularLocation>
        <location evidence="6 8">Cytoplasm</location>
    </subcellularLocation>
</comment>
<dbReference type="CDD" id="cd14275">
    <property type="entry name" value="UBA_EF-Ts"/>
    <property type="match status" value="1"/>
</dbReference>
<feature type="region of interest" description="Involved in Mg(2+) ion dislocation from EF-Tu" evidence="6">
    <location>
        <begin position="79"/>
        <end position="82"/>
    </location>
</feature>
<dbReference type="InterPro" id="IPR036402">
    <property type="entry name" value="EF-Ts_dimer_sf"/>
</dbReference>
<dbReference type="NCBIfam" id="TIGR00116">
    <property type="entry name" value="tsf"/>
    <property type="match status" value="1"/>
</dbReference>